<dbReference type="GeneID" id="301812170"/>
<evidence type="ECO:0000313" key="5">
    <source>
        <dbReference type="EMBL" id="MCZ9304192.1"/>
    </source>
</evidence>
<dbReference type="GO" id="GO:0005737">
    <property type="term" value="C:cytoplasm"/>
    <property type="evidence" value="ECO:0007669"/>
    <property type="project" value="TreeGrafter"/>
</dbReference>
<evidence type="ECO:0000256" key="2">
    <source>
        <dbReference type="ARBA" id="ARBA00023315"/>
    </source>
</evidence>
<proteinExistence type="inferred from homology"/>
<sequence length="240" mass="26177">MLSRLRAALASSTLAPATAEVRTQTVLSRGHLFSSSDAPTAALPVALRPVRATDGPQWTAARIKDQELLQPFEPTVEGDWAEAHSPQAWRRNFHNLQALAADRIVVPMVIDVDGQFAGQLTLGNIQYGTVSNAWIGYWVHSKFQGCGVATAAVALGVDLGMRVVGLHRIEATVMPDNVASRRVLEKTGFRVEGKLRRNLHINGEWRDHLLVAQTQEESLPDGVVRRLINSGVLGLAVNRN</sequence>
<dbReference type="PROSITE" id="PS51186">
    <property type="entry name" value="GNAT"/>
    <property type="match status" value="1"/>
</dbReference>
<dbReference type="Proteomes" id="UP001146505">
    <property type="component" value="Unassembled WGS sequence"/>
</dbReference>
<comment type="caution">
    <text evidence="5">The sequence shown here is derived from an EMBL/GenBank/DDBJ whole genome shotgun (WGS) entry which is preliminary data.</text>
</comment>
<evidence type="ECO:0000313" key="6">
    <source>
        <dbReference type="Proteomes" id="UP001146505"/>
    </source>
</evidence>
<dbReference type="SUPFAM" id="SSF55729">
    <property type="entry name" value="Acyl-CoA N-acyltransferases (Nat)"/>
    <property type="match status" value="1"/>
</dbReference>
<evidence type="ECO:0000259" key="4">
    <source>
        <dbReference type="PROSITE" id="PS51186"/>
    </source>
</evidence>
<dbReference type="Pfam" id="PF13302">
    <property type="entry name" value="Acetyltransf_3"/>
    <property type="match status" value="1"/>
</dbReference>
<dbReference type="PANTHER" id="PTHR43792:SF8">
    <property type="entry name" value="[RIBOSOMAL PROTEIN US5]-ALANINE N-ACETYLTRANSFERASE"/>
    <property type="match status" value="1"/>
</dbReference>
<reference evidence="5" key="1">
    <citation type="submission" date="2022-02" db="EMBL/GenBank/DDBJ databases">
        <title>Corynebacterium sp. from urogenital microbiome.</title>
        <authorList>
            <person name="Cappelli E.A."/>
            <person name="Ribeiro T.G."/>
            <person name="Peixe L."/>
        </authorList>
    </citation>
    <scope>NUCLEOTIDE SEQUENCE</scope>
    <source>
        <strain evidence="5">C9Ua_112</strain>
    </source>
</reference>
<dbReference type="InterPro" id="IPR016181">
    <property type="entry name" value="Acyl_CoA_acyltransferase"/>
</dbReference>
<dbReference type="RefSeq" id="WP_269954523.1">
    <property type="nucleotide sequence ID" value="NZ_JAKMUV010000001.1"/>
</dbReference>
<keyword evidence="1" id="KW-0808">Transferase</keyword>
<organism evidence="5 6">
    <name type="scientific">Corynebacterium macclintockiae</name>
    <dbReference type="NCBI Taxonomy" id="2913501"/>
    <lineage>
        <taxon>Bacteria</taxon>
        <taxon>Bacillati</taxon>
        <taxon>Actinomycetota</taxon>
        <taxon>Actinomycetes</taxon>
        <taxon>Mycobacteriales</taxon>
        <taxon>Corynebacteriaceae</taxon>
        <taxon>Corynebacterium</taxon>
    </lineage>
</organism>
<dbReference type="PANTHER" id="PTHR43792">
    <property type="entry name" value="GNAT FAMILY, PUTATIVE (AFU_ORTHOLOGUE AFUA_3G00765)-RELATED-RELATED"/>
    <property type="match status" value="1"/>
</dbReference>
<dbReference type="AlphaFoldDB" id="A0A9X3RQN1"/>
<dbReference type="InterPro" id="IPR051531">
    <property type="entry name" value="N-acetyltransferase"/>
</dbReference>
<dbReference type="Gene3D" id="3.40.630.30">
    <property type="match status" value="1"/>
</dbReference>
<gene>
    <name evidence="5" type="ORF">L8U58_01350</name>
</gene>
<protein>
    <submittedName>
        <fullName evidence="5">GNAT family N-acetyltransferase</fullName>
    </submittedName>
</protein>
<comment type="similarity">
    <text evidence="3">Belongs to the acetyltransferase family. RimJ subfamily.</text>
</comment>
<dbReference type="EMBL" id="JAKMUV010000001">
    <property type="protein sequence ID" value="MCZ9304192.1"/>
    <property type="molecule type" value="Genomic_DNA"/>
</dbReference>
<evidence type="ECO:0000256" key="3">
    <source>
        <dbReference type="ARBA" id="ARBA00038502"/>
    </source>
</evidence>
<dbReference type="InterPro" id="IPR000182">
    <property type="entry name" value="GNAT_dom"/>
</dbReference>
<keyword evidence="6" id="KW-1185">Reference proteome</keyword>
<accession>A0A9X3RQN1</accession>
<evidence type="ECO:0000256" key="1">
    <source>
        <dbReference type="ARBA" id="ARBA00022679"/>
    </source>
</evidence>
<name>A0A9X3RQN1_9CORY</name>
<feature type="domain" description="N-acetyltransferase" evidence="4">
    <location>
        <begin position="45"/>
        <end position="216"/>
    </location>
</feature>
<dbReference type="GO" id="GO:0008999">
    <property type="term" value="F:protein-N-terminal-alanine acetyltransferase activity"/>
    <property type="evidence" value="ECO:0007669"/>
    <property type="project" value="TreeGrafter"/>
</dbReference>
<keyword evidence="2" id="KW-0012">Acyltransferase</keyword>